<proteinExistence type="predicted"/>
<protein>
    <submittedName>
        <fullName evidence="1">Uncharacterized protein</fullName>
    </submittedName>
</protein>
<feature type="non-terminal residue" evidence="1">
    <location>
        <position position="1"/>
    </location>
</feature>
<name>A0A382YYH1_9ZZZZ</name>
<dbReference type="EMBL" id="UINC01179565">
    <property type="protein sequence ID" value="SVD88304.1"/>
    <property type="molecule type" value="Genomic_DNA"/>
</dbReference>
<dbReference type="InterPro" id="IPR013783">
    <property type="entry name" value="Ig-like_fold"/>
</dbReference>
<feature type="non-terminal residue" evidence="1">
    <location>
        <position position="130"/>
    </location>
</feature>
<dbReference type="Gene3D" id="2.60.40.10">
    <property type="entry name" value="Immunoglobulins"/>
    <property type="match status" value="1"/>
</dbReference>
<evidence type="ECO:0000313" key="1">
    <source>
        <dbReference type="EMBL" id="SVD88304.1"/>
    </source>
</evidence>
<organism evidence="1">
    <name type="scientific">marine metagenome</name>
    <dbReference type="NCBI Taxonomy" id="408172"/>
    <lineage>
        <taxon>unclassified sequences</taxon>
        <taxon>metagenomes</taxon>
        <taxon>ecological metagenomes</taxon>
    </lineage>
</organism>
<dbReference type="AlphaFoldDB" id="A0A382YYH1"/>
<accession>A0A382YYH1</accession>
<reference evidence="1" key="1">
    <citation type="submission" date="2018-05" db="EMBL/GenBank/DDBJ databases">
        <authorList>
            <person name="Lanie J.A."/>
            <person name="Ng W.-L."/>
            <person name="Kazmierczak K.M."/>
            <person name="Andrzejewski T.M."/>
            <person name="Davidsen T.M."/>
            <person name="Wayne K.J."/>
            <person name="Tettelin H."/>
            <person name="Glass J.I."/>
            <person name="Rusch D."/>
            <person name="Podicherti R."/>
            <person name="Tsui H.-C.T."/>
            <person name="Winkler M.E."/>
        </authorList>
    </citation>
    <scope>NUCLEOTIDE SEQUENCE</scope>
</reference>
<sequence>VTQSGITYTATTLAEGVYHWHVKAIDLAGNESAYSDPRTFEVDTTAPTGLSISIDNDETYSNTTAVTLTLGAAGASHMRFKNETNGSWSSYEVYTTTKSWNLLNTQGSRTVLVQFKDEAGNETDGLTSDD</sequence>
<gene>
    <name evidence="1" type="ORF">METZ01_LOCUS441158</name>
</gene>